<keyword evidence="6" id="KW-0472">Membrane</keyword>
<dbReference type="PANTHER" id="PTHR30026">
    <property type="entry name" value="OUTER MEMBRANE PROTEIN TOLC"/>
    <property type="match status" value="1"/>
</dbReference>
<dbReference type="PANTHER" id="PTHR30026:SF20">
    <property type="entry name" value="OUTER MEMBRANE PROTEIN TOLC"/>
    <property type="match status" value="1"/>
</dbReference>
<comment type="subcellular location">
    <subcellularLocation>
        <location evidence="1">Cell outer membrane</location>
    </subcellularLocation>
</comment>
<dbReference type="EMBL" id="JAYGIL010000012">
    <property type="protein sequence ID" value="MEA5403575.1"/>
    <property type="molecule type" value="Genomic_DNA"/>
</dbReference>
<dbReference type="RefSeq" id="WP_323329190.1">
    <property type="nucleotide sequence ID" value="NZ_JAYGIL010000012.1"/>
</dbReference>
<evidence type="ECO:0000313" key="8">
    <source>
        <dbReference type="EMBL" id="MEA5403575.1"/>
    </source>
</evidence>
<evidence type="ECO:0000256" key="5">
    <source>
        <dbReference type="ARBA" id="ARBA00022692"/>
    </source>
</evidence>
<keyword evidence="9" id="KW-1185">Reference proteome</keyword>
<accession>A0ABU5S572</accession>
<evidence type="ECO:0000256" key="1">
    <source>
        <dbReference type="ARBA" id="ARBA00004442"/>
    </source>
</evidence>
<gene>
    <name evidence="8" type="ORF">VB776_11685</name>
</gene>
<evidence type="ECO:0000256" key="4">
    <source>
        <dbReference type="ARBA" id="ARBA00022452"/>
    </source>
</evidence>
<dbReference type="SUPFAM" id="SSF56954">
    <property type="entry name" value="Outer membrane efflux proteins (OEP)"/>
    <property type="match status" value="1"/>
</dbReference>
<keyword evidence="4" id="KW-1134">Transmembrane beta strand</keyword>
<evidence type="ECO:0000256" key="6">
    <source>
        <dbReference type="ARBA" id="ARBA00023136"/>
    </source>
</evidence>
<sequence>MLLSKKISKPVYIYSKQFILPIKFMRQTRKILSMMLLTTLLVLKIPSNLYSQTVVQENSSEKLVATPKLDDATLENVVQYAIKNHPQIQQSFIDQRIVENTIKSKLADWYPQINFNYNLQHNFLVQTSIIGGNPVKLGVDNTSAAQFSLSQNLFNRDALLANKSQNDVRLQASQTTANAKINLAANVSKAFYAVLATKQQIKVTEGDIIRLQRSLKDAKNQYNAGTTDKIDYKRVSITLNNTLALKKSNEELLKARLQNLKSLMAYPENEELVIVYDTLQLDRDIVIDTLQQSDFTSRIEYKQLATLKNLREAELKYNKWSYLPSVSFNGAYNLNFLNNSFTDLYSNNYPNSFANITLSLPIFQGGKRKANINSAEWQLKRVDLDVKNLKLSVNSEYQQALATYKSNLAVFFSQKENMELAKEVYDLIQLQYRSGIKTYLEVITSETDLRTARINYYNSLYLVLSSKVDVQKSLGQLTY</sequence>
<comment type="caution">
    <text evidence="8">The sequence shown here is derived from an EMBL/GenBank/DDBJ whole genome shotgun (WGS) entry which is preliminary data.</text>
</comment>
<name>A0ABU5S572_9BACT</name>
<comment type="similarity">
    <text evidence="2">Belongs to the outer membrane factor (OMF) (TC 1.B.17) family.</text>
</comment>
<keyword evidence="7" id="KW-0998">Cell outer membrane</keyword>
<dbReference type="Proteomes" id="UP001303899">
    <property type="component" value="Unassembled WGS sequence"/>
</dbReference>
<organism evidence="8 9">
    <name type="scientific">Arcicella gelida</name>
    <dbReference type="NCBI Taxonomy" id="2984195"/>
    <lineage>
        <taxon>Bacteria</taxon>
        <taxon>Pseudomonadati</taxon>
        <taxon>Bacteroidota</taxon>
        <taxon>Cytophagia</taxon>
        <taxon>Cytophagales</taxon>
        <taxon>Flectobacillaceae</taxon>
        <taxon>Arcicella</taxon>
    </lineage>
</organism>
<dbReference type="Pfam" id="PF02321">
    <property type="entry name" value="OEP"/>
    <property type="match status" value="2"/>
</dbReference>
<protein>
    <submittedName>
        <fullName evidence="8">TolC family protein</fullName>
    </submittedName>
</protein>
<evidence type="ECO:0000313" key="9">
    <source>
        <dbReference type="Proteomes" id="UP001303899"/>
    </source>
</evidence>
<evidence type="ECO:0000256" key="2">
    <source>
        <dbReference type="ARBA" id="ARBA00007613"/>
    </source>
</evidence>
<evidence type="ECO:0000256" key="7">
    <source>
        <dbReference type="ARBA" id="ARBA00023237"/>
    </source>
</evidence>
<keyword evidence="5" id="KW-0812">Transmembrane</keyword>
<reference evidence="8 9" key="1">
    <citation type="submission" date="2023-12" db="EMBL/GenBank/DDBJ databases">
        <title>Novel species of the genus Arcicella isolated from rivers.</title>
        <authorList>
            <person name="Lu H."/>
        </authorList>
    </citation>
    <scope>NUCLEOTIDE SEQUENCE [LARGE SCALE GENOMIC DNA]</scope>
    <source>
        <strain evidence="8 9">DC2W</strain>
    </source>
</reference>
<dbReference type="Gene3D" id="1.20.1600.10">
    <property type="entry name" value="Outer membrane efflux proteins (OEP)"/>
    <property type="match status" value="1"/>
</dbReference>
<proteinExistence type="inferred from homology"/>
<evidence type="ECO:0000256" key="3">
    <source>
        <dbReference type="ARBA" id="ARBA00022448"/>
    </source>
</evidence>
<keyword evidence="3" id="KW-0813">Transport</keyword>
<dbReference type="InterPro" id="IPR003423">
    <property type="entry name" value="OMP_efflux"/>
</dbReference>
<dbReference type="InterPro" id="IPR051906">
    <property type="entry name" value="TolC-like"/>
</dbReference>